<evidence type="ECO:0000313" key="8">
    <source>
        <dbReference type="Proteomes" id="UP000039865"/>
    </source>
</evidence>
<dbReference type="SMART" id="SM00184">
    <property type="entry name" value="RING"/>
    <property type="match status" value="1"/>
</dbReference>
<evidence type="ECO:0000313" key="7">
    <source>
        <dbReference type="EMBL" id="CDW91589.1"/>
    </source>
</evidence>
<keyword evidence="2 4" id="KW-0863">Zinc-finger</keyword>
<dbReference type="PROSITE" id="PS50089">
    <property type="entry name" value="ZF_RING_2"/>
    <property type="match status" value="1"/>
</dbReference>
<feature type="coiled-coil region" evidence="5">
    <location>
        <begin position="624"/>
        <end position="658"/>
    </location>
</feature>
<feature type="coiled-coil region" evidence="5">
    <location>
        <begin position="278"/>
        <end position="347"/>
    </location>
</feature>
<evidence type="ECO:0000256" key="4">
    <source>
        <dbReference type="PROSITE-ProRule" id="PRU00175"/>
    </source>
</evidence>
<keyword evidence="3" id="KW-0862">Zinc</keyword>
<dbReference type="InterPro" id="IPR013083">
    <property type="entry name" value="Znf_RING/FYVE/PHD"/>
</dbReference>
<dbReference type="InParanoid" id="A0A078BB13"/>
<evidence type="ECO:0000256" key="2">
    <source>
        <dbReference type="ARBA" id="ARBA00022771"/>
    </source>
</evidence>
<dbReference type="PROSITE" id="PS00518">
    <property type="entry name" value="ZF_RING_1"/>
    <property type="match status" value="1"/>
</dbReference>
<dbReference type="InterPro" id="IPR017907">
    <property type="entry name" value="Znf_RING_CS"/>
</dbReference>
<reference evidence="7 8" key="1">
    <citation type="submission" date="2014-06" db="EMBL/GenBank/DDBJ databases">
        <authorList>
            <person name="Swart Estienne"/>
        </authorList>
    </citation>
    <scope>NUCLEOTIDE SEQUENCE [LARGE SCALE GENOMIC DNA]</scope>
    <source>
        <strain evidence="7 8">130c</strain>
    </source>
</reference>
<gene>
    <name evidence="7" type="primary">Contig7056.g7549</name>
    <name evidence="7" type="ORF">STYLEM_20746</name>
</gene>
<organism evidence="7 8">
    <name type="scientific">Stylonychia lemnae</name>
    <name type="common">Ciliate</name>
    <dbReference type="NCBI Taxonomy" id="5949"/>
    <lineage>
        <taxon>Eukaryota</taxon>
        <taxon>Sar</taxon>
        <taxon>Alveolata</taxon>
        <taxon>Ciliophora</taxon>
        <taxon>Intramacronucleata</taxon>
        <taxon>Spirotrichea</taxon>
        <taxon>Stichotrichia</taxon>
        <taxon>Sporadotrichida</taxon>
        <taxon>Oxytrichidae</taxon>
        <taxon>Stylonychinae</taxon>
        <taxon>Stylonychia</taxon>
    </lineage>
</organism>
<dbReference type="OrthoDB" id="6105938at2759"/>
<feature type="domain" description="RING-type" evidence="6">
    <location>
        <begin position="691"/>
        <end position="730"/>
    </location>
</feature>
<dbReference type="GO" id="GO:0061630">
    <property type="term" value="F:ubiquitin protein ligase activity"/>
    <property type="evidence" value="ECO:0007669"/>
    <property type="project" value="InterPro"/>
</dbReference>
<accession>A0A078BB13</accession>
<evidence type="ECO:0000256" key="1">
    <source>
        <dbReference type="ARBA" id="ARBA00022723"/>
    </source>
</evidence>
<keyword evidence="5" id="KW-0175">Coiled coil</keyword>
<evidence type="ECO:0000256" key="3">
    <source>
        <dbReference type="ARBA" id="ARBA00022833"/>
    </source>
</evidence>
<protein>
    <recommendedName>
        <fullName evidence="6">RING-type domain-containing protein</fullName>
    </recommendedName>
</protein>
<dbReference type="GO" id="GO:0006513">
    <property type="term" value="P:protein monoubiquitination"/>
    <property type="evidence" value="ECO:0007669"/>
    <property type="project" value="InterPro"/>
</dbReference>
<dbReference type="GO" id="GO:0008270">
    <property type="term" value="F:zinc ion binding"/>
    <property type="evidence" value="ECO:0007669"/>
    <property type="project" value="UniProtKB-KW"/>
</dbReference>
<keyword evidence="1" id="KW-0479">Metal-binding</keyword>
<evidence type="ECO:0000256" key="5">
    <source>
        <dbReference type="SAM" id="Coils"/>
    </source>
</evidence>
<dbReference type="Pfam" id="PF13923">
    <property type="entry name" value="zf-C3HC4_2"/>
    <property type="match status" value="1"/>
</dbReference>
<dbReference type="AlphaFoldDB" id="A0A078BB13"/>
<dbReference type="InterPro" id="IPR001841">
    <property type="entry name" value="Znf_RING"/>
</dbReference>
<feature type="coiled-coil region" evidence="5">
    <location>
        <begin position="391"/>
        <end position="545"/>
    </location>
</feature>
<dbReference type="SUPFAM" id="SSF57850">
    <property type="entry name" value="RING/U-box"/>
    <property type="match status" value="1"/>
</dbReference>
<keyword evidence="8" id="KW-1185">Reference proteome</keyword>
<dbReference type="GO" id="GO:0006301">
    <property type="term" value="P:DNA damage tolerance"/>
    <property type="evidence" value="ECO:0007669"/>
    <property type="project" value="InterPro"/>
</dbReference>
<dbReference type="Proteomes" id="UP000039865">
    <property type="component" value="Unassembled WGS sequence"/>
</dbReference>
<feature type="coiled-coil region" evidence="5">
    <location>
        <begin position="121"/>
        <end position="228"/>
    </location>
</feature>
<proteinExistence type="predicted"/>
<dbReference type="EMBL" id="CCKQ01019579">
    <property type="protein sequence ID" value="CDW91589.1"/>
    <property type="molecule type" value="Genomic_DNA"/>
</dbReference>
<name>A0A078BB13_STYLE</name>
<dbReference type="InterPro" id="IPR039577">
    <property type="entry name" value="Rad18"/>
</dbReference>
<sequence length="772" mass="91732">MSEELSVSVNSGGFPRIVNKAVFKEAQEASVVNEGRHSQISYIPTQQDKHNTFESECNLQQHKTVTLEQMVTSSDDVIDFSNQRLVAEMQKRIQDQRQILTHRNQLLDALQKNFSILQTLCHNQKEENRFYKKNNDKLKNENQFMQSKLQELEKLKSFMEAETLRFKEAEQKFKKIAEENSFMKMQMESLNRQLDRKIKELNEADFQMKLMKAENQQLKKEIGEIDDKYRDNLKEYSVMEDKITNQLMQIMKLQALADEQKEHLFENENEMFLMNNKINSLDEELRNTNELYDQKQYELDAKERELKIAYDKIQELEYNNLQLTKQVEQQLKQEKDLGERYRKLQDDFSAKMAEWKRKEEILGEEILVLKMSNGKLIADLEEFKEKQDIYMAQNADTVQELKEEMDHLKNQLNDVNEENYALNKELTETKIFNQREVQDLRQQLDTVRTDLEFELNDKKAELEEVKDRVNTLFVQIRQSENQIEAYKLQAETKQKEAAESNDLMQKYRKDKNDIEIELIDLKSISKDLQEQVDKFKKEQKSIEDREKAKVQFLLDQKDEELLRVKGMIGAKDLKIEELNDDIGQRDSTLAEKSAHIFKIEQELAETKLNLSYVERDFKRQEDGMGSKLKEMDKLYKENETLREELSNFQKNYDFEDIEQKLSHYKEKDEAIDRLFEIVQEIWNSMDNAFSCSICSDVMNNSVITIACGHSFCFDCVDQRQEYKDRCPQCHVKISGTMANFVIDELLKRYKEKKALIVEITKSEIFKKKKEQQ</sequence>
<evidence type="ECO:0000259" key="6">
    <source>
        <dbReference type="PROSITE" id="PS50089"/>
    </source>
</evidence>
<dbReference type="Gene3D" id="3.30.40.10">
    <property type="entry name" value="Zinc/RING finger domain, C3HC4 (zinc finger)"/>
    <property type="match status" value="1"/>
</dbReference>
<dbReference type="PANTHER" id="PTHR14134">
    <property type="entry name" value="E3 UBIQUITIN-PROTEIN LIGASE RAD18"/>
    <property type="match status" value="1"/>
</dbReference>
<dbReference type="GO" id="GO:0003697">
    <property type="term" value="F:single-stranded DNA binding"/>
    <property type="evidence" value="ECO:0007669"/>
    <property type="project" value="InterPro"/>
</dbReference>